<protein>
    <submittedName>
        <fullName evidence="11">TonB-dependent receptor</fullName>
    </submittedName>
</protein>
<dbReference type="GO" id="GO:0015344">
    <property type="term" value="F:siderophore uptake transmembrane transporter activity"/>
    <property type="evidence" value="ECO:0007669"/>
    <property type="project" value="TreeGrafter"/>
</dbReference>
<dbReference type="Pfam" id="PF07715">
    <property type="entry name" value="Plug"/>
    <property type="match status" value="1"/>
</dbReference>
<proteinExistence type="inferred from homology"/>
<dbReference type="GO" id="GO:0044718">
    <property type="term" value="P:siderophore transmembrane transport"/>
    <property type="evidence" value="ECO:0007669"/>
    <property type="project" value="TreeGrafter"/>
</dbReference>
<dbReference type="PROSITE" id="PS52016">
    <property type="entry name" value="TONB_DEPENDENT_REC_3"/>
    <property type="match status" value="1"/>
</dbReference>
<dbReference type="InterPro" id="IPR037066">
    <property type="entry name" value="Plug_dom_sf"/>
</dbReference>
<evidence type="ECO:0000256" key="1">
    <source>
        <dbReference type="ARBA" id="ARBA00004571"/>
    </source>
</evidence>
<dbReference type="InterPro" id="IPR008969">
    <property type="entry name" value="CarboxyPept-like_regulatory"/>
</dbReference>
<evidence type="ECO:0000256" key="8">
    <source>
        <dbReference type="PROSITE-ProRule" id="PRU01360"/>
    </source>
</evidence>
<organism evidence="11 12">
    <name type="scientific">Rhinopithecimicrobium faecis</name>
    <dbReference type="NCBI Taxonomy" id="2820698"/>
    <lineage>
        <taxon>Bacteria</taxon>
        <taxon>Pseudomonadati</taxon>
        <taxon>Bacteroidota</taxon>
        <taxon>Sphingobacteriia</taxon>
        <taxon>Sphingobacteriales</taxon>
        <taxon>Sphingobacteriaceae</taxon>
        <taxon>Rhinopithecimicrobium</taxon>
    </lineage>
</organism>
<dbReference type="Proteomes" id="UP000679691">
    <property type="component" value="Unassembled WGS sequence"/>
</dbReference>
<sequence>MKNRLPLSLLLMLCMFIQTALAQQFNVTGKVTDAASGAALVGVTINIKGTNTGASTAANGSYSLQVSAKDILVFSTVGYSAQEKTVGAQKVINIGLTATSEALEEVMVVAYGTAKKSTFTGSASTVKAKEIEDQPNSSFEKALAGRVSGLQVSTTSGQAGATSAIRIRGIGSMNASNEPLYVIDGVPVISGNAGGLNEYIQTTSNVMSTLNPSDIESLTVLKDAAASALYGSRAANGVIIITTKKGKNGAPKINVKSSLGFTPTWATDNWEAASTQDQVNTLYKVFHDYNTSNGRTEEFANTNALSRLNTKFKKHGYYFETAGSGLNENVNILGMTDGIENREGKYYDWNDAVFRTGTFQSNDISVSGGTDNTKYYSSLGYTKDKSRIILNDYERINGRVNLTQNIGKYLEFGSNINVANTNNQGMNDTRNTGTNYLLQTRNLLWGLYWPTNYKTGNDWTERYGSLAYNPFYYNTQWENSSKTRKISAVESLSLKLTSDLTLKTVFSYDNTQVRDHLYYSANHYNGASTNGVVHEISTSITKLVSSTTANYNKKFGDHNLNLLAGFEAEKNETDFLRATGKDLPNSALHTVATAGDLNASAYVWGNNLMSGLARAEYNYQEKYFASASIRTDGSSKLGATRQWGDFWSIAGSWKINNESFLKGIEQISNLRVKASYGVNGTLPSPNYGAMNLVGYSNKYMGKPGATLDNIADPNLSWETNYTTNLGLEFGLFNQRLYGSVEYFNRDSKNLIQDVPTSSIIGFSSTLKNIGEINNKGIEVELGADIYKKENLRWSASVNAAFLTSKVTKLYRKAGTDQGQDIIWNDPTGSDARTRFIYREGESTLAYYGLEWAGVDAENGKNVWYTNDNTNGDFLKDGRGATYNYNKASRTIIGNANPNVYGGINTDVEYKGLSLGLNFIYKLGGKLYDAANKDVADDGYYWERLHSQDYVDNNWSTSNPHSDYPKTSGNDLEDVNQISSRHLYDASFIRLKNVTLAYRIPASFIQKAGISNARIYFNGSNLFTASKYKLADPEVNQFGTRGWETPIGKTYTFGVEFSF</sequence>
<evidence type="ECO:0000256" key="3">
    <source>
        <dbReference type="ARBA" id="ARBA00022452"/>
    </source>
</evidence>
<name>A0A8T4HB15_9SPHI</name>
<dbReference type="NCBIfam" id="TIGR04057">
    <property type="entry name" value="SusC_RagA_signa"/>
    <property type="match status" value="1"/>
</dbReference>
<evidence type="ECO:0000256" key="7">
    <source>
        <dbReference type="ARBA" id="ARBA00023237"/>
    </source>
</evidence>
<dbReference type="SUPFAM" id="SSF49464">
    <property type="entry name" value="Carboxypeptidase regulatory domain-like"/>
    <property type="match status" value="1"/>
</dbReference>
<keyword evidence="2 8" id="KW-0813">Transport</keyword>
<dbReference type="InterPro" id="IPR036942">
    <property type="entry name" value="Beta-barrel_TonB_sf"/>
</dbReference>
<keyword evidence="5 9" id="KW-0732">Signal</keyword>
<dbReference type="FunFam" id="2.170.130.10:FF:000008">
    <property type="entry name" value="SusC/RagA family TonB-linked outer membrane protein"/>
    <property type="match status" value="1"/>
</dbReference>
<keyword evidence="4 8" id="KW-0812">Transmembrane</keyword>
<dbReference type="GO" id="GO:0009279">
    <property type="term" value="C:cell outer membrane"/>
    <property type="evidence" value="ECO:0007669"/>
    <property type="project" value="UniProtKB-SubCell"/>
</dbReference>
<keyword evidence="11" id="KW-0675">Receptor</keyword>
<dbReference type="InterPro" id="IPR039426">
    <property type="entry name" value="TonB-dep_rcpt-like"/>
</dbReference>
<dbReference type="InterPro" id="IPR023997">
    <property type="entry name" value="TonB-dep_OMP_SusC/RagA_CS"/>
</dbReference>
<dbReference type="RefSeq" id="WP_353546827.1">
    <property type="nucleotide sequence ID" value="NZ_JAGKSB010000006.1"/>
</dbReference>
<feature type="chain" id="PRO_5035925139" evidence="9">
    <location>
        <begin position="23"/>
        <end position="1058"/>
    </location>
</feature>
<dbReference type="Gene3D" id="2.60.40.1120">
    <property type="entry name" value="Carboxypeptidase-like, regulatory domain"/>
    <property type="match status" value="1"/>
</dbReference>
<dbReference type="SUPFAM" id="SSF56935">
    <property type="entry name" value="Porins"/>
    <property type="match status" value="1"/>
</dbReference>
<dbReference type="AlphaFoldDB" id="A0A8T4HB15"/>
<keyword evidence="7 8" id="KW-0998">Cell outer membrane</keyword>
<keyword evidence="12" id="KW-1185">Reference proteome</keyword>
<feature type="signal peptide" evidence="9">
    <location>
        <begin position="1"/>
        <end position="22"/>
    </location>
</feature>
<dbReference type="PANTHER" id="PTHR30069:SF29">
    <property type="entry name" value="HEMOGLOBIN AND HEMOGLOBIN-HAPTOGLOBIN-BINDING PROTEIN 1-RELATED"/>
    <property type="match status" value="1"/>
</dbReference>
<evidence type="ECO:0000256" key="5">
    <source>
        <dbReference type="ARBA" id="ARBA00022729"/>
    </source>
</evidence>
<evidence type="ECO:0000256" key="6">
    <source>
        <dbReference type="ARBA" id="ARBA00023136"/>
    </source>
</evidence>
<evidence type="ECO:0000313" key="12">
    <source>
        <dbReference type="Proteomes" id="UP000679691"/>
    </source>
</evidence>
<evidence type="ECO:0000259" key="10">
    <source>
        <dbReference type="Pfam" id="PF07715"/>
    </source>
</evidence>
<comment type="subcellular location">
    <subcellularLocation>
        <location evidence="1 8">Cell outer membrane</location>
        <topology evidence="1 8">Multi-pass membrane protein</topology>
    </subcellularLocation>
</comment>
<dbReference type="EMBL" id="JAGKSB010000006">
    <property type="protein sequence ID" value="MBP3943336.1"/>
    <property type="molecule type" value="Genomic_DNA"/>
</dbReference>
<dbReference type="PANTHER" id="PTHR30069">
    <property type="entry name" value="TONB-DEPENDENT OUTER MEMBRANE RECEPTOR"/>
    <property type="match status" value="1"/>
</dbReference>
<evidence type="ECO:0000256" key="2">
    <source>
        <dbReference type="ARBA" id="ARBA00022448"/>
    </source>
</evidence>
<reference evidence="11" key="1">
    <citation type="submission" date="2021-03" db="EMBL/GenBank/DDBJ databases">
        <authorList>
            <person name="Lu T."/>
            <person name="Wang Q."/>
            <person name="Han X."/>
        </authorList>
    </citation>
    <scope>NUCLEOTIDE SEQUENCE</scope>
    <source>
        <strain evidence="11">WQ 2009</strain>
    </source>
</reference>
<accession>A0A8T4HB15</accession>
<dbReference type="InterPro" id="IPR023996">
    <property type="entry name" value="TonB-dep_OMP_SusC/RagA"/>
</dbReference>
<dbReference type="Gene3D" id="2.170.130.10">
    <property type="entry name" value="TonB-dependent receptor, plug domain"/>
    <property type="match status" value="1"/>
</dbReference>
<keyword evidence="3 8" id="KW-1134">Transmembrane beta strand</keyword>
<feature type="domain" description="TonB-dependent receptor plug" evidence="10">
    <location>
        <begin position="116"/>
        <end position="238"/>
    </location>
</feature>
<gene>
    <name evidence="11" type="ORF">J5U18_07130</name>
</gene>
<dbReference type="Pfam" id="PF13715">
    <property type="entry name" value="CarbopepD_reg_2"/>
    <property type="match status" value="1"/>
</dbReference>
<dbReference type="Gene3D" id="2.40.170.20">
    <property type="entry name" value="TonB-dependent receptor, beta-barrel domain"/>
    <property type="match status" value="1"/>
</dbReference>
<dbReference type="NCBIfam" id="TIGR04056">
    <property type="entry name" value="OMP_RagA_SusC"/>
    <property type="match status" value="1"/>
</dbReference>
<comment type="caution">
    <text evidence="11">The sequence shown here is derived from an EMBL/GenBank/DDBJ whole genome shotgun (WGS) entry which is preliminary data.</text>
</comment>
<evidence type="ECO:0000256" key="4">
    <source>
        <dbReference type="ARBA" id="ARBA00022692"/>
    </source>
</evidence>
<dbReference type="InterPro" id="IPR012910">
    <property type="entry name" value="Plug_dom"/>
</dbReference>
<comment type="similarity">
    <text evidence="8">Belongs to the TonB-dependent receptor family.</text>
</comment>
<keyword evidence="6 8" id="KW-0472">Membrane</keyword>
<evidence type="ECO:0000313" key="11">
    <source>
        <dbReference type="EMBL" id="MBP3943336.1"/>
    </source>
</evidence>
<evidence type="ECO:0000256" key="9">
    <source>
        <dbReference type="SAM" id="SignalP"/>
    </source>
</evidence>